<keyword evidence="2" id="KW-1185">Reference proteome</keyword>
<protein>
    <submittedName>
        <fullName evidence="1">UBN2 domain-containing protein</fullName>
    </submittedName>
</protein>
<sequence>MATNTIQLHFPKLNGKFFDNWSIQLKVFYKSQDLWNLVENGYTEVADPAVFEALRKEENDLLVEIRKKDQNTLYAIFEAVKNTIFEQISSAETAKEAWDILQKSYKGDDQVKRVQLQTLTGYFEFLHMNDSETIYAYFDRVQSVVNQLRLNGEKLEDYELWTTSCDL</sequence>
<accession>A0A1Q3BVB0</accession>
<evidence type="ECO:0000313" key="2">
    <source>
        <dbReference type="Proteomes" id="UP000187406"/>
    </source>
</evidence>
<dbReference type="AlphaFoldDB" id="A0A1Q3BVB0"/>
<evidence type="ECO:0000313" key="1">
    <source>
        <dbReference type="EMBL" id="GAV71886.1"/>
    </source>
</evidence>
<dbReference type="PANTHER" id="PTHR35317:SF28">
    <property type="entry name" value="ZINC FINGER, CCHC-TYPE, RIBONUCLEASE H-LIKE DOMAIN, GAG-PRE-INTEGRASE DOMAIN PROTEIN-RELATED"/>
    <property type="match status" value="1"/>
</dbReference>
<organism evidence="1 2">
    <name type="scientific">Cephalotus follicularis</name>
    <name type="common">Albany pitcher plant</name>
    <dbReference type="NCBI Taxonomy" id="3775"/>
    <lineage>
        <taxon>Eukaryota</taxon>
        <taxon>Viridiplantae</taxon>
        <taxon>Streptophyta</taxon>
        <taxon>Embryophyta</taxon>
        <taxon>Tracheophyta</taxon>
        <taxon>Spermatophyta</taxon>
        <taxon>Magnoliopsida</taxon>
        <taxon>eudicotyledons</taxon>
        <taxon>Gunneridae</taxon>
        <taxon>Pentapetalae</taxon>
        <taxon>rosids</taxon>
        <taxon>fabids</taxon>
        <taxon>Oxalidales</taxon>
        <taxon>Cephalotaceae</taxon>
        <taxon>Cephalotus</taxon>
    </lineage>
</organism>
<dbReference type="InParanoid" id="A0A1Q3BVB0"/>
<name>A0A1Q3BVB0_CEPFO</name>
<dbReference type="OrthoDB" id="8063676at2759"/>
<comment type="caution">
    <text evidence="1">The sequence shown here is derived from an EMBL/GenBank/DDBJ whole genome shotgun (WGS) entry which is preliminary data.</text>
</comment>
<dbReference type="PANTHER" id="PTHR35317">
    <property type="entry name" value="OS04G0629600 PROTEIN"/>
    <property type="match status" value="1"/>
</dbReference>
<reference evidence="2" key="1">
    <citation type="submission" date="2016-04" db="EMBL/GenBank/DDBJ databases">
        <title>Cephalotus genome sequencing.</title>
        <authorList>
            <person name="Fukushima K."/>
            <person name="Hasebe M."/>
            <person name="Fang X."/>
        </authorList>
    </citation>
    <scope>NUCLEOTIDE SEQUENCE [LARGE SCALE GENOMIC DNA]</scope>
    <source>
        <strain evidence="2">cv. St1</strain>
    </source>
</reference>
<dbReference type="Pfam" id="PF14223">
    <property type="entry name" value="Retrotran_gag_2"/>
    <property type="match status" value="1"/>
</dbReference>
<dbReference type="EMBL" id="BDDD01000950">
    <property type="protein sequence ID" value="GAV71886.1"/>
    <property type="molecule type" value="Genomic_DNA"/>
</dbReference>
<dbReference type="Proteomes" id="UP000187406">
    <property type="component" value="Unassembled WGS sequence"/>
</dbReference>
<proteinExistence type="predicted"/>
<gene>
    <name evidence="1" type="ORF">CFOL_v3_15375</name>
</gene>